<keyword evidence="1" id="KW-0812">Transmembrane</keyword>
<gene>
    <name evidence="2" type="ORF">LZ495_05630</name>
</gene>
<sequence length="182" mass="18942">MAAVDTTRTAAAAAAPLAPATRDRLGAWLTAGAVANGAMAATYVAFSVYVMPMLGRKDDAGFVHSMQQINVNIENPLFFAAFFGASVFPAVAAWKQRKKGGGSAMKWAAAAAALYTAGVLTTMGINVPLNEALAAAGDTDPSAARADFEGTWNVWNAVRAVLSTAAFAASVQSLRLFRRNRV</sequence>
<protein>
    <submittedName>
        <fullName evidence="2">DUF1772 domain-containing protein</fullName>
    </submittedName>
</protein>
<comment type="caution">
    <text evidence="2">The sequence shown here is derived from an EMBL/GenBank/DDBJ whole genome shotgun (WGS) entry which is preliminary data.</text>
</comment>
<accession>A0AA41PWX7</accession>
<feature type="transmembrane region" description="Helical" evidence="1">
    <location>
        <begin position="25"/>
        <end position="46"/>
    </location>
</feature>
<evidence type="ECO:0000313" key="3">
    <source>
        <dbReference type="Proteomes" id="UP001165378"/>
    </source>
</evidence>
<dbReference type="AlphaFoldDB" id="A0AA41PWX7"/>
<keyword evidence="1" id="KW-0472">Membrane</keyword>
<dbReference type="RefSeq" id="WP_235050839.1">
    <property type="nucleotide sequence ID" value="NZ_JAKFHA010000002.1"/>
</dbReference>
<feature type="transmembrane region" description="Helical" evidence="1">
    <location>
        <begin position="77"/>
        <end position="95"/>
    </location>
</feature>
<keyword evidence="1" id="KW-1133">Transmembrane helix</keyword>
<feature type="transmembrane region" description="Helical" evidence="1">
    <location>
        <begin position="157"/>
        <end position="177"/>
    </location>
</feature>
<keyword evidence="3" id="KW-1185">Reference proteome</keyword>
<organism evidence="2 3">
    <name type="scientific">Yinghuangia soli</name>
    <dbReference type="NCBI Taxonomy" id="2908204"/>
    <lineage>
        <taxon>Bacteria</taxon>
        <taxon>Bacillati</taxon>
        <taxon>Actinomycetota</taxon>
        <taxon>Actinomycetes</taxon>
        <taxon>Kitasatosporales</taxon>
        <taxon>Streptomycetaceae</taxon>
        <taxon>Yinghuangia</taxon>
    </lineage>
</organism>
<dbReference type="InterPro" id="IPR013901">
    <property type="entry name" value="Anthrone_oxy"/>
</dbReference>
<reference evidence="2" key="1">
    <citation type="submission" date="2022-01" db="EMBL/GenBank/DDBJ databases">
        <title>Genome-Based Taxonomic Classification of the Phylum Actinobacteria.</title>
        <authorList>
            <person name="Gao Y."/>
        </authorList>
    </citation>
    <scope>NUCLEOTIDE SEQUENCE</scope>
    <source>
        <strain evidence="2">KLBMP 8922</strain>
    </source>
</reference>
<name>A0AA41PWX7_9ACTN</name>
<dbReference type="Pfam" id="PF08592">
    <property type="entry name" value="Anthrone_oxy"/>
    <property type="match status" value="1"/>
</dbReference>
<proteinExistence type="predicted"/>
<feature type="transmembrane region" description="Helical" evidence="1">
    <location>
        <begin position="107"/>
        <end position="125"/>
    </location>
</feature>
<dbReference type="Proteomes" id="UP001165378">
    <property type="component" value="Unassembled WGS sequence"/>
</dbReference>
<evidence type="ECO:0000313" key="2">
    <source>
        <dbReference type="EMBL" id="MCF2526701.1"/>
    </source>
</evidence>
<evidence type="ECO:0000256" key="1">
    <source>
        <dbReference type="SAM" id="Phobius"/>
    </source>
</evidence>
<dbReference type="EMBL" id="JAKFHA010000002">
    <property type="protein sequence ID" value="MCF2526701.1"/>
    <property type="molecule type" value="Genomic_DNA"/>
</dbReference>